<feature type="transmembrane region" description="Helical" evidence="1">
    <location>
        <begin position="357"/>
        <end position="374"/>
    </location>
</feature>
<evidence type="ECO:0000313" key="2">
    <source>
        <dbReference type="EMBL" id="AFH93119.1"/>
    </source>
</evidence>
<dbReference type="AlphaFoldDB" id="A0A140NHZ7"/>
<sequence length="386" mass="45052">MNLSKYLVIILSSIFFWGALSTTYILDFKYPLPFEILASSILDWFLTTLVFIIIMHIYKKRVESLNNFFSINVRKSLERKKHYLYIIVLIAFLYFYFRLNLILDGATREQLVFDEDSSRFMMLASPFFVVMCAISISYQYNFKIIIACLLGVFLVSAYNLSRSEFANLISLIILCLSLKGLSFKVILKLIIFSILVVIIAGILTIYQGRADTINSSITGILNAFFKYKAFSFYLAEFSIEKISNDIEQILYPFFGFFIERFLIIIEPISNPISVYDADFISEFHRLGPNNAYDGNVLYPWWSWFYGAFGIFGILIKSIFTLIVLIFLLKSKFRFLTLYTLYLILFVSYFRHPILNVASAYAIILFLIMDLLIILSEKKECIYRNNR</sequence>
<dbReference type="Proteomes" id="UP000005012">
    <property type="component" value="Chromosome"/>
</dbReference>
<evidence type="ECO:0000313" key="3">
    <source>
        <dbReference type="Proteomes" id="UP000005012"/>
    </source>
</evidence>
<dbReference type="RefSeq" id="WP_014656709.1">
    <property type="nucleotide sequence ID" value="NC_017731.1"/>
</dbReference>
<name>A0A140NHZ7_PROSM</name>
<feature type="transmembrane region" description="Helical" evidence="1">
    <location>
        <begin position="82"/>
        <end position="99"/>
    </location>
</feature>
<gene>
    <name evidence="2" type="ordered locus">S70_06240</name>
</gene>
<dbReference type="HOGENOM" id="CLU_715448_0_0_6"/>
<dbReference type="EMBL" id="CP003488">
    <property type="protein sequence ID" value="AFH93119.1"/>
    <property type="molecule type" value="Genomic_DNA"/>
</dbReference>
<feature type="transmembrane region" description="Helical" evidence="1">
    <location>
        <begin position="6"/>
        <end position="26"/>
    </location>
</feature>
<dbReference type="KEGG" id="psi:S70_06240"/>
<feature type="transmembrane region" description="Helical" evidence="1">
    <location>
        <begin position="120"/>
        <end position="138"/>
    </location>
</feature>
<keyword evidence="1" id="KW-0472">Membrane</keyword>
<feature type="transmembrane region" description="Helical" evidence="1">
    <location>
        <begin position="38"/>
        <end position="58"/>
    </location>
</feature>
<dbReference type="PATRIC" id="fig|1157951.4.peg.1237"/>
<evidence type="ECO:0000256" key="1">
    <source>
        <dbReference type="SAM" id="Phobius"/>
    </source>
</evidence>
<evidence type="ECO:0008006" key="4">
    <source>
        <dbReference type="Google" id="ProtNLM"/>
    </source>
</evidence>
<keyword evidence="1" id="KW-0812">Transmembrane</keyword>
<feature type="transmembrane region" description="Helical" evidence="1">
    <location>
        <begin position="189"/>
        <end position="206"/>
    </location>
</feature>
<accession>A0A140NHZ7</accession>
<reference evidence="2 3" key="1">
    <citation type="journal article" date="2012" name="J. Bacteriol.">
        <title>Complete Genome Sequence of Providencia stuartii Clinical Isolate MRSN 2154.</title>
        <authorList>
            <person name="Clifford R.J."/>
            <person name="Hang J."/>
            <person name="Riley M.C."/>
            <person name="Onmus-Leone F."/>
            <person name="Kuschner R.A."/>
            <person name="Lesho E.P."/>
            <person name="Waterman P.E."/>
        </authorList>
    </citation>
    <scope>NUCLEOTIDE SEQUENCE [LARGE SCALE GENOMIC DNA]</scope>
    <source>
        <strain evidence="2 3">MRSN 2154</strain>
    </source>
</reference>
<feature type="transmembrane region" description="Helical" evidence="1">
    <location>
        <begin position="334"/>
        <end position="351"/>
    </location>
</feature>
<feature type="transmembrane region" description="Helical" evidence="1">
    <location>
        <begin position="165"/>
        <end position="183"/>
    </location>
</feature>
<reference evidence="3" key="2">
    <citation type="submission" date="2012-04" db="EMBL/GenBank/DDBJ databases">
        <title>Complete genome sequence of Providencia stuartii clinical isolate MRSN 2154.</title>
        <authorList>
            <person name="Clifford R.J."/>
            <person name="Hang J."/>
            <person name="Riley M.C."/>
            <person name="Onmus-Leone F."/>
            <person name="Kuschner R.A."/>
            <person name="Lesho E.P."/>
            <person name="Waterman P.E."/>
        </authorList>
    </citation>
    <scope>NUCLEOTIDE SEQUENCE [LARGE SCALE GENOMIC DNA]</scope>
    <source>
        <strain evidence="3">MRSN 2154</strain>
    </source>
</reference>
<dbReference type="OrthoDB" id="7068462at2"/>
<feature type="transmembrane region" description="Helical" evidence="1">
    <location>
        <begin position="303"/>
        <end position="327"/>
    </location>
</feature>
<protein>
    <recommendedName>
        <fullName evidence="4">Oligosaccharide repeat unit polymerase</fullName>
    </recommendedName>
</protein>
<proteinExistence type="predicted"/>
<feature type="transmembrane region" description="Helical" evidence="1">
    <location>
        <begin position="144"/>
        <end position="160"/>
    </location>
</feature>
<keyword evidence="1" id="KW-1133">Transmembrane helix</keyword>
<organism evidence="2 3">
    <name type="scientific">Providencia stuartii (strain MRSN 2154)</name>
    <dbReference type="NCBI Taxonomy" id="1157951"/>
    <lineage>
        <taxon>Bacteria</taxon>
        <taxon>Pseudomonadati</taxon>
        <taxon>Pseudomonadota</taxon>
        <taxon>Gammaproteobacteria</taxon>
        <taxon>Enterobacterales</taxon>
        <taxon>Morganellaceae</taxon>
        <taxon>Providencia</taxon>
    </lineage>
</organism>